<keyword evidence="1" id="KW-0812">Transmembrane</keyword>
<dbReference type="InterPro" id="IPR025671">
    <property type="entry name" value="HXXEE"/>
</dbReference>
<name>A0A2X3W043_9STRE</name>
<keyword evidence="3" id="KW-1185">Reference proteome</keyword>
<evidence type="ECO:0000256" key="1">
    <source>
        <dbReference type="SAM" id="Phobius"/>
    </source>
</evidence>
<gene>
    <name evidence="2" type="ORF">NCTC12278_00064</name>
</gene>
<dbReference type="KEGG" id="sfer:NCTC12278_00064"/>
<keyword evidence="1" id="KW-0472">Membrane</keyword>
<protein>
    <recommendedName>
        <fullName evidence="4">HXXEE domain-containing protein</fullName>
    </recommendedName>
</protein>
<dbReference type="Proteomes" id="UP000249495">
    <property type="component" value="Chromosome 1"/>
</dbReference>
<sequence length="173" mass="19770">MSTAFFSFISLALFMLHEFDELVFIRPWIRAQGENPAYQAELFISGKAHYRSTEGIALMIGEEFLLASLLLAAASFFAIPELAAALVIGHLLHLLVHIKEIGLYRRFTPGSFTALVTFPLVSFCLLIFWRHHQINYLWLLIMTPLVLALILVNLSFLHRRASRVEAWINHFVS</sequence>
<proteinExistence type="predicted"/>
<dbReference type="EMBL" id="LS483343">
    <property type="protein sequence ID" value="SQF38977.1"/>
    <property type="molecule type" value="Genomic_DNA"/>
</dbReference>
<dbReference type="OrthoDB" id="5195477at2"/>
<dbReference type="Pfam" id="PF13787">
    <property type="entry name" value="HXXEE"/>
    <property type="match status" value="1"/>
</dbReference>
<keyword evidence="1" id="KW-1133">Transmembrane helix</keyword>
<evidence type="ECO:0000313" key="3">
    <source>
        <dbReference type="Proteomes" id="UP000249495"/>
    </source>
</evidence>
<accession>A0A2X3W043</accession>
<organism evidence="2 3">
    <name type="scientific">Streptococcus ferus</name>
    <dbReference type="NCBI Taxonomy" id="1345"/>
    <lineage>
        <taxon>Bacteria</taxon>
        <taxon>Bacillati</taxon>
        <taxon>Bacillota</taxon>
        <taxon>Bacilli</taxon>
        <taxon>Lactobacillales</taxon>
        <taxon>Streptococcaceae</taxon>
        <taxon>Streptococcus</taxon>
    </lineage>
</organism>
<dbReference type="AlphaFoldDB" id="A0A2X3W043"/>
<evidence type="ECO:0000313" key="2">
    <source>
        <dbReference type="EMBL" id="SQF38977.1"/>
    </source>
</evidence>
<feature type="transmembrane region" description="Helical" evidence="1">
    <location>
        <begin position="64"/>
        <end position="95"/>
    </location>
</feature>
<evidence type="ECO:0008006" key="4">
    <source>
        <dbReference type="Google" id="ProtNLM"/>
    </source>
</evidence>
<dbReference type="RefSeq" id="WP_018031150.1">
    <property type="nucleotide sequence ID" value="NZ_JBCLUB010000006.1"/>
</dbReference>
<reference evidence="2 3" key="1">
    <citation type="submission" date="2018-06" db="EMBL/GenBank/DDBJ databases">
        <authorList>
            <consortium name="Pathogen Informatics"/>
            <person name="Doyle S."/>
        </authorList>
    </citation>
    <scope>NUCLEOTIDE SEQUENCE [LARGE SCALE GENOMIC DNA]</scope>
    <source>
        <strain evidence="2 3">NCTC12278</strain>
    </source>
</reference>
<feature type="transmembrane region" description="Helical" evidence="1">
    <location>
        <begin position="135"/>
        <end position="157"/>
    </location>
</feature>
<feature type="transmembrane region" description="Helical" evidence="1">
    <location>
        <begin position="107"/>
        <end position="129"/>
    </location>
</feature>